<dbReference type="OrthoDB" id="495620at2"/>
<sequence>MGAYVQLGNVRTWYDERGEGEPLVLLHGGVVDARFFDQNIGPLVERFHVYAVDLRGHGHTGDVEGPFTYDALAQDTIEFIEQVVDGPAHLVGHSVGAAVSMFVTLRRSDLVRKLVMVSGGFHHSAEVGAGDGGEIDVEPVVAAFGASYGEVSPDGEEHYPVVVRKVLEMGGREPELKASDLGGITNRTLVMSADDDIVTLEHMLEMYRAIPNSELAIVPGTSHFLLQEKAEACNAVIIDFLANAPVPTVAPVRRVPAS</sequence>
<dbReference type="GO" id="GO:0016787">
    <property type="term" value="F:hydrolase activity"/>
    <property type="evidence" value="ECO:0007669"/>
    <property type="project" value="UniProtKB-KW"/>
</dbReference>
<keyword evidence="2" id="KW-0378">Hydrolase</keyword>
<evidence type="ECO:0000313" key="3">
    <source>
        <dbReference type="Proteomes" id="UP000215005"/>
    </source>
</evidence>
<keyword evidence="3" id="KW-1185">Reference proteome</keyword>
<reference evidence="2 3" key="1">
    <citation type="submission" date="2017-08" db="EMBL/GenBank/DDBJ databases">
        <title>The complete genome sequence of Nocardiopsis gilva YIM 90087.</title>
        <authorList>
            <person name="Yin M."/>
            <person name="Tang S."/>
        </authorList>
    </citation>
    <scope>NUCLEOTIDE SEQUENCE [LARGE SCALE GENOMIC DNA]</scope>
    <source>
        <strain evidence="2 3">YIM 90087</strain>
    </source>
</reference>
<dbReference type="KEGG" id="ngv:CDO52_26835"/>
<dbReference type="Proteomes" id="UP000215005">
    <property type="component" value="Chromosome"/>
</dbReference>
<proteinExistence type="predicted"/>
<dbReference type="EMBL" id="CP022753">
    <property type="protein sequence ID" value="ASU85934.1"/>
    <property type="molecule type" value="Genomic_DNA"/>
</dbReference>
<organism evidence="2 3">
    <name type="scientific">Nocardiopsis gilva YIM 90087</name>
    <dbReference type="NCBI Taxonomy" id="1235441"/>
    <lineage>
        <taxon>Bacteria</taxon>
        <taxon>Bacillati</taxon>
        <taxon>Actinomycetota</taxon>
        <taxon>Actinomycetes</taxon>
        <taxon>Streptosporangiales</taxon>
        <taxon>Nocardiopsidaceae</taxon>
        <taxon>Nocardiopsis</taxon>
    </lineage>
</organism>
<protein>
    <submittedName>
        <fullName evidence="2">Alpha/beta hydrolase</fullName>
    </submittedName>
</protein>
<dbReference type="AlphaFoldDB" id="A0A223SCP6"/>
<dbReference type="SUPFAM" id="SSF53474">
    <property type="entry name" value="alpha/beta-Hydrolases"/>
    <property type="match status" value="1"/>
</dbReference>
<gene>
    <name evidence="2" type="ORF">CDO52_26835</name>
</gene>
<feature type="domain" description="AB hydrolase-1" evidence="1">
    <location>
        <begin position="23"/>
        <end position="235"/>
    </location>
</feature>
<evidence type="ECO:0000259" key="1">
    <source>
        <dbReference type="Pfam" id="PF12697"/>
    </source>
</evidence>
<dbReference type="InterPro" id="IPR000073">
    <property type="entry name" value="AB_hydrolase_1"/>
</dbReference>
<dbReference type="Pfam" id="PF12697">
    <property type="entry name" value="Abhydrolase_6"/>
    <property type="match status" value="1"/>
</dbReference>
<dbReference type="RefSeq" id="WP_017618336.1">
    <property type="nucleotide sequence ID" value="NZ_ANBG01000164.1"/>
</dbReference>
<dbReference type="InterPro" id="IPR050266">
    <property type="entry name" value="AB_hydrolase_sf"/>
</dbReference>
<accession>A0A223SCP6</accession>
<evidence type="ECO:0000313" key="2">
    <source>
        <dbReference type="EMBL" id="ASU85934.1"/>
    </source>
</evidence>
<name>A0A223SCP6_9ACTN</name>
<dbReference type="InterPro" id="IPR029058">
    <property type="entry name" value="AB_hydrolase_fold"/>
</dbReference>
<dbReference type="Gene3D" id="3.40.50.1820">
    <property type="entry name" value="alpha/beta hydrolase"/>
    <property type="match status" value="1"/>
</dbReference>
<dbReference type="PANTHER" id="PTHR43798">
    <property type="entry name" value="MONOACYLGLYCEROL LIPASE"/>
    <property type="match status" value="1"/>
</dbReference>